<feature type="region of interest" description="Disordered" evidence="1">
    <location>
        <begin position="162"/>
        <end position="192"/>
    </location>
</feature>
<reference evidence="2" key="1">
    <citation type="submission" date="2019-11" db="EMBL/GenBank/DDBJ databases">
        <title>The nuclear and mitochondrial genomes of Frieseomelitta varia - a highly eusocial stingless bee (Meliponini) with a permanently sterile worker caste.</title>
        <authorList>
            <person name="Freitas F.C.P."/>
            <person name="Lourenco A.P."/>
            <person name="Nunes F.M.F."/>
            <person name="Paschoal A.R."/>
            <person name="Abreu F.C.P."/>
            <person name="Barbin F.O."/>
            <person name="Bataglia L."/>
            <person name="Cardoso-Junior C.A.M."/>
            <person name="Cervoni M.S."/>
            <person name="Silva S.R."/>
            <person name="Dalarmi F."/>
            <person name="Del Lama M.A."/>
            <person name="Depintor T.S."/>
            <person name="Ferreira K.M."/>
            <person name="Goria P.S."/>
            <person name="Jaskot M.C."/>
            <person name="Lago D.C."/>
            <person name="Luna-Lucena D."/>
            <person name="Moda L.M."/>
            <person name="Nascimento L."/>
            <person name="Pedrino M."/>
            <person name="Rabico F.O."/>
            <person name="Sanches F.C."/>
            <person name="Santos D.E."/>
            <person name="Santos C.G."/>
            <person name="Vieira J."/>
            <person name="Lopes T.F."/>
            <person name="Barchuk A.R."/>
            <person name="Hartfelder K."/>
            <person name="Simoes Z.L.P."/>
            <person name="Bitondi M.M.G."/>
            <person name="Pinheiro D.G."/>
        </authorList>
    </citation>
    <scope>NUCLEOTIDE SEQUENCE</scope>
    <source>
        <strain evidence="2">USP_RPSP 00005682</strain>
        <tissue evidence="2">Whole individual</tissue>
    </source>
</reference>
<gene>
    <name evidence="2" type="ORF">E2986_02419</name>
</gene>
<evidence type="ECO:0000256" key="1">
    <source>
        <dbReference type="SAM" id="MobiDB-lite"/>
    </source>
</evidence>
<comment type="caution">
    <text evidence="2">The sequence shown here is derived from an EMBL/GenBank/DDBJ whole genome shotgun (WGS) entry which is preliminary data.</text>
</comment>
<dbReference type="AlphaFoldDB" id="A0A833VVT8"/>
<proteinExistence type="predicted"/>
<accession>A0A833VVT8</accession>
<dbReference type="EMBL" id="WNWW01000339">
    <property type="protein sequence ID" value="KAF3426145.1"/>
    <property type="molecule type" value="Genomic_DNA"/>
</dbReference>
<keyword evidence="3" id="KW-1185">Reference proteome</keyword>
<evidence type="ECO:0000313" key="2">
    <source>
        <dbReference type="EMBL" id="KAF3426145.1"/>
    </source>
</evidence>
<protein>
    <submittedName>
        <fullName evidence="2">Uncharacterized protein</fullName>
    </submittedName>
</protein>
<sequence length="236" mass="26332">MGIDEHTPVCPTKETNKLRAMFHFRCINYILHCYASLDSLLSFLSLNRFKVIGFGFLELLCTWDIKKHGVPVTLELLEDGAWSKGTNKYARLNSRNNASTSSGLDTPLQILDARTLMKQQACVSSTPGSSLDLEWEHEDTKGKEIMVCLGMPLPIMDDEKVESTDGSITQTSVNNSQPSSLTASPWSRVSTPNSLEWDPVEADMVCVDLETEQLLTEIERLTDRALKETGEWTNAS</sequence>
<organism evidence="2 3">
    <name type="scientific">Frieseomelitta varia</name>
    <dbReference type="NCBI Taxonomy" id="561572"/>
    <lineage>
        <taxon>Eukaryota</taxon>
        <taxon>Metazoa</taxon>
        <taxon>Ecdysozoa</taxon>
        <taxon>Arthropoda</taxon>
        <taxon>Hexapoda</taxon>
        <taxon>Insecta</taxon>
        <taxon>Pterygota</taxon>
        <taxon>Neoptera</taxon>
        <taxon>Endopterygota</taxon>
        <taxon>Hymenoptera</taxon>
        <taxon>Apocrita</taxon>
        <taxon>Aculeata</taxon>
        <taxon>Apoidea</taxon>
        <taxon>Anthophila</taxon>
        <taxon>Apidae</taxon>
        <taxon>Frieseomelitta</taxon>
    </lineage>
</organism>
<dbReference type="Proteomes" id="UP000655588">
    <property type="component" value="Unassembled WGS sequence"/>
</dbReference>
<evidence type="ECO:0000313" key="3">
    <source>
        <dbReference type="Proteomes" id="UP000655588"/>
    </source>
</evidence>
<name>A0A833VVT8_9HYME</name>
<feature type="compositionally biased region" description="Polar residues" evidence="1">
    <location>
        <begin position="164"/>
        <end position="192"/>
    </location>
</feature>